<dbReference type="GO" id="GO:0008270">
    <property type="term" value="F:zinc ion binding"/>
    <property type="evidence" value="ECO:0007669"/>
    <property type="project" value="UniProtKB-KW"/>
</dbReference>
<feature type="compositionally biased region" description="Polar residues" evidence="9">
    <location>
        <begin position="85"/>
        <end position="98"/>
    </location>
</feature>
<keyword evidence="4" id="KW-0863">Zinc-finger</keyword>
<reference evidence="11 12" key="1">
    <citation type="submission" date="2006-10" db="EMBL/GenBank/DDBJ databases">
        <title>The Genome Sequence of Batrachochytrium dendrobatidis JEL423.</title>
        <authorList>
            <consortium name="The Broad Institute Genome Sequencing Platform"/>
            <person name="Birren B."/>
            <person name="Lander E."/>
            <person name="Galagan J."/>
            <person name="Cuomo C."/>
            <person name="Devon K."/>
            <person name="Jaffe D."/>
            <person name="Butler J."/>
            <person name="Alvarez P."/>
            <person name="Gnerre S."/>
            <person name="Grabherr M."/>
            <person name="Kleber M."/>
            <person name="Mauceli E."/>
            <person name="Brockman W."/>
            <person name="Young S."/>
            <person name="LaButti K."/>
            <person name="Sykes S."/>
            <person name="DeCaprio D."/>
            <person name="Crawford M."/>
            <person name="Koehrsen M."/>
            <person name="Engels R."/>
            <person name="Montgomery P."/>
            <person name="Pearson M."/>
            <person name="Howarth C."/>
            <person name="Larson L."/>
            <person name="White J."/>
            <person name="O'Leary S."/>
            <person name="Kodira C."/>
            <person name="Zeng Q."/>
            <person name="Yandava C."/>
            <person name="Alvarado L."/>
            <person name="Longcore J."/>
            <person name="James T."/>
        </authorList>
    </citation>
    <scope>NUCLEOTIDE SEQUENCE [LARGE SCALE GENOMIC DNA]</scope>
    <source>
        <strain evidence="11 12">JEL423</strain>
    </source>
</reference>
<comment type="subcellular location">
    <subcellularLocation>
        <location evidence="1">Nucleus</location>
    </subcellularLocation>
</comment>
<feature type="coiled-coil region" evidence="8">
    <location>
        <begin position="228"/>
        <end position="255"/>
    </location>
</feature>
<feature type="chain" id="PRO_5008077753" evidence="10">
    <location>
        <begin position="19"/>
        <end position="268"/>
    </location>
</feature>
<evidence type="ECO:0000256" key="10">
    <source>
        <dbReference type="SAM" id="SignalP"/>
    </source>
</evidence>
<keyword evidence="5" id="KW-0862">Zinc</keyword>
<evidence type="ECO:0000256" key="4">
    <source>
        <dbReference type="ARBA" id="ARBA00022771"/>
    </source>
</evidence>
<name>A0A177WPF2_BATDL</name>
<keyword evidence="7" id="KW-0539">Nucleus</keyword>
<evidence type="ECO:0000256" key="9">
    <source>
        <dbReference type="SAM" id="MobiDB-lite"/>
    </source>
</evidence>
<feature type="signal peptide" evidence="10">
    <location>
        <begin position="1"/>
        <end position="18"/>
    </location>
</feature>
<evidence type="ECO:0000256" key="8">
    <source>
        <dbReference type="SAM" id="Coils"/>
    </source>
</evidence>
<feature type="compositionally biased region" description="Polar residues" evidence="9">
    <location>
        <begin position="109"/>
        <end position="160"/>
    </location>
</feature>
<evidence type="ECO:0000313" key="12">
    <source>
        <dbReference type="Proteomes" id="UP000077115"/>
    </source>
</evidence>
<dbReference type="EMBL" id="DS022306">
    <property type="protein sequence ID" value="OAJ41555.1"/>
    <property type="molecule type" value="Genomic_DNA"/>
</dbReference>
<accession>A0A177WPF2</accession>
<keyword evidence="8" id="KW-0175">Coiled coil</keyword>
<dbReference type="InterPro" id="IPR051574">
    <property type="entry name" value="ZnF_E-box_Homeobox"/>
</dbReference>
<dbReference type="VEuPathDB" id="FungiDB:BDEG_25131"/>
<evidence type="ECO:0000256" key="2">
    <source>
        <dbReference type="ARBA" id="ARBA00022723"/>
    </source>
</evidence>
<keyword evidence="6" id="KW-0238">DNA-binding</keyword>
<keyword evidence="2" id="KW-0479">Metal-binding</keyword>
<evidence type="ECO:0000256" key="7">
    <source>
        <dbReference type="ARBA" id="ARBA00023242"/>
    </source>
</evidence>
<organism evidence="11 12">
    <name type="scientific">Batrachochytrium dendrobatidis (strain JEL423)</name>
    <dbReference type="NCBI Taxonomy" id="403673"/>
    <lineage>
        <taxon>Eukaryota</taxon>
        <taxon>Fungi</taxon>
        <taxon>Fungi incertae sedis</taxon>
        <taxon>Chytridiomycota</taxon>
        <taxon>Chytridiomycota incertae sedis</taxon>
        <taxon>Chytridiomycetes</taxon>
        <taxon>Rhizophydiales</taxon>
        <taxon>Rhizophydiales incertae sedis</taxon>
        <taxon>Batrachochytrium</taxon>
    </lineage>
</organism>
<dbReference type="PANTHER" id="PTHR24391:SF18">
    <property type="entry name" value="EG:115C2.6 PROTEIN"/>
    <property type="match status" value="1"/>
</dbReference>
<dbReference type="Proteomes" id="UP000077115">
    <property type="component" value="Unassembled WGS sequence"/>
</dbReference>
<dbReference type="GO" id="GO:0003677">
    <property type="term" value="F:DNA binding"/>
    <property type="evidence" value="ECO:0007669"/>
    <property type="project" value="UniProtKB-KW"/>
</dbReference>
<evidence type="ECO:0000256" key="5">
    <source>
        <dbReference type="ARBA" id="ARBA00022833"/>
    </source>
</evidence>
<protein>
    <submittedName>
        <fullName evidence="11">Uncharacterized protein</fullName>
    </submittedName>
</protein>
<keyword evidence="10" id="KW-0732">Signal</keyword>
<dbReference type="PANTHER" id="PTHR24391">
    <property type="entry name" value="HISTONE H4 TRANSCRIPTION FACTOR-RELATED"/>
    <property type="match status" value="1"/>
</dbReference>
<reference evidence="11 12" key="2">
    <citation type="submission" date="2016-05" db="EMBL/GenBank/DDBJ databases">
        <title>Lineage-specific infection strategies underlie the spectrum of fungal disease in amphibians.</title>
        <authorList>
            <person name="Cuomo C.A."/>
            <person name="Farrer R.A."/>
            <person name="James T."/>
            <person name="Longcore J."/>
            <person name="Birren B."/>
        </authorList>
    </citation>
    <scope>NUCLEOTIDE SEQUENCE [LARGE SCALE GENOMIC DNA]</scope>
    <source>
        <strain evidence="11 12">JEL423</strain>
    </source>
</reference>
<keyword evidence="3" id="KW-0677">Repeat</keyword>
<dbReference type="GO" id="GO:0006355">
    <property type="term" value="P:regulation of DNA-templated transcription"/>
    <property type="evidence" value="ECO:0007669"/>
    <property type="project" value="UniProtKB-ARBA"/>
</dbReference>
<proteinExistence type="predicted"/>
<evidence type="ECO:0000256" key="1">
    <source>
        <dbReference type="ARBA" id="ARBA00004123"/>
    </source>
</evidence>
<dbReference type="AlphaFoldDB" id="A0A177WPF2"/>
<gene>
    <name evidence="11" type="ORF">BDEG_25131</name>
</gene>
<evidence type="ECO:0000256" key="3">
    <source>
        <dbReference type="ARBA" id="ARBA00022737"/>
    </source>
</evidence>
<dbReference type="GO" id="GO:0005634">
    <property type="term" value="C:nucleus"/>
    <property type="evidence" value="ECO:0007669"/>
    <property type="project" value="UniProtKB-SubCell"/>
</dbReference>
<evidence type="ECO:0000256" key="6">
    <source>
        <dbReference type="ARBA" id="ARBA00023125"/>
    </source>
</evidence>
<sequence>MKLVDILFVLTVAATANAILPPADKYGFAKASRTSSRVSIPTNEPNPGTSDQDWQKVMDAINSSILDESWQNIFDPIDPITSIQDQQQSINVVGSSTSKRGRKRPINEISPSTFSQASGSTNEPSPSAPKQSRKQPMNQPIPNTSRQDQQQPMNEGESVNTVTNQIAGLSPRYQRTFNRIKQMLVEFKEIQKKKLQEYRRYANLKFSQQLALAMGKEISGPRYDPDTEKQLKQEYEQATKKLNGIRQRLKDFIKRHGLRFEESSSNSD</sequence>
<evidence type="ECO:0000313" key="11">
    <source>
        <dbReference type="EMBL" id="OAJ41555.1"/>
    </source>
</evidence>
<feature type="region of interest" description="Disordered" evidence="9">
    <location>
        <begin position="85"/>
        <end position="160"/>
    </location>
</feature>